<comment type="caution">
    <text evidence="1">The sequence shown here is derived from an EMBL/GenBank/DDBJ whole genome shotgun (WGS) entry which is preliminary data.</text>
</comment>
<accession>A0AAV7P3A2</accession>
<dbReference type="InterPro" id="IPR029152">
    <property type="entry name" value="LKAAEAR1"/>
</dbReference>
<organism evidence="1 2">
    <name type="scientific">Pleurodeles waltl</name>
    <name type="common">Iberian ribbed newt</name>
    <dbReference type="NCBI Taxonomy" id="8319"/>
    <lineage>
        <taxon>Eukaryota</taxon>
        <taxon>Metazoa</taxon>
        <taxon>Chordata</taxon>
        <taxon>Craniata</taxon>
        <taxon>Vertebrata</taxon>
        <taxon>Euteleostomi</taxon>
        <taxon>Amphibia</taxon>
        <taxon>Batrachia</taxon>
        <taxon>Caudata</taxon>
        <taxon>Salamandroidea</taxon>
        <taxon>Salamandridae</taxon>
        <taxon>Pleurodelinae</taxon>
        <taxon>Pleurodeles</taxon>
    </lineage>
</organism>
<name>A0AAV7P3A2_PLEWA</name>
<proteinExistence type="predicted"/>
<dbReference type="EMBL" id="JANPWB010000011">
    <property type="protein sequence ID" value="KAJ1122757.1"/>
    <property type="molecule type" value="Genomic_DNA"/>
</dbReference>
<keyword evidence="2" id="KW-1185">Reference proteome</keyword>
<reference evidence="1" key="1">
    <citation type="journal article" date="2022" name="bioRxiv">
        <title>Sequencing and chromosome-scale assembly of the giantPleurodeles waltlgenome.</title>
        <authorList>
            <person name="Brown T."/>
            <person name="Elewa A."/>
            <person name="Iarovenko S."/>
            <person name="Subramanian E."/>
            <person name="Araus A.J."/>
            <person name="Petzold A."/>
            <person name="Susuki M."/>
            <person name="Suzuki K.-i.T."/>
            <person name="Hayashi T."/>
            <person name="Toyoda A."/>
            <person name="Oliveira C."/>
            <person name="Osipova E."/>
            <person name="Leigh N.D."/>
            <person name="Simon A."/>
            <person name="Yun M.H."/>
        </authorList>
    </citation>
    <scope>NUCLEOTIDE SEQUENCE</scope>
    <source>
        <strain evidence="1">20211129_DDA</strain>
        <tissue evidence="1">Liver</tissue>
    </source>
</reference>
<gene>
    <name evidence="1" type="ORF">NDU88_001241</name>
</gene>
<dbReference type="Pfam" id="PF15478">
    <property type="entry name" value="LKAAEAR"/>
    <property type="match status" value="1"/>
</dbReference>
<protein>
    <recommendedName>
        <fullName evidence="3">Protein LKAAEAR1</fullName>
    </recommendedName>
</protein>
<dbReference type="PANTHER" id="PTHR35665:SF1">
    <property type="entry name" value="PROTEIN LKAAEAR1"/>
    <property type="match status" value="1"/>
</dbReference>
<evidence type="ECO:0008006" key="3">
    <source>
        <dbReference type="Google" id="ProtNLM"/>
    </source>
</evidence>
<dbReference type="Proteomes" id="UP001066276">
    <property type="component" value="Chromosome 7"/>
</dbReference>
<evidence type="ECO:0000313" key="2">
    <source>
        <dbReference type="Proteomes" id="UP001066276"/>
    </source>
</evidence>
<evidence type="ECO:0000313" key="1">
    <source>
        <dbReference type="EMBL" id="KAJ1122757.1"/>
    </source>
</evidence>
<sequence>MGSFKENPAAKFSKSSTEVDLKKMTPMQRARYLAYEKPSKEVEMSVLSTRNRLKEEARALEAAPRLRQDAEQIRQAKVVGQLKAAEARNRVRVLRLRYQSLKSQEINHLITSQPTARDALRLQVFLPPHQDIRYPPDPLGHVERERVEAILMDDSGLTFKRTT</sequence>
<dbReference type="AlphaFoldDB" id="A0AAV7P3A2"/>
<dbReference type="PANTHER" id="PTHR35665">
    <property type="entry name" value="PROTEIN LKAAEAR1"/>
    <property type="match status" value="1"/>
</dbReference>